<dbReference type="GO" id="GO:0004867">
    <property type="term" value="F:serine-type endopeptidase inhibitor activity"/>
    <property type="evidence" value="ECO:0007669"/>
    <property type="project" value="InterPro"/>
</dbReference>
<dbReference type="Pfam" id="PF00079">
    <property type="entry name" value="Serpin"/>
    <property type="match status" value="2"/>
</dbReference>
<sequence length="200" mass="22200">MVDVIAAAPRPSYLFGIRRPGRSSSSCLSTVKSDLIKLGLSLSFSPEAADLRGMYVRGRRRQRRLADVPDQGCPEGDRQGDRGGCGHLAPAPPPDMVEFVADHPFTFFIMEERSGVIVFDGLVLDPTKTRRDMILRFCGTCQRLAWIRCGLPNCRNMGPRWPQSPCACVEFVADHPFTFFIMEERSGVIVFAGHVLDPTV</sequence>
<dbReference type="Gene3D" id="2.30.39.10">
    <property type="entry name" value="Alpha-1-antitrypsin, domain 1"/>
    <property type="match status" value="1"/>
</dbReference>
<keyword evidence="5" id="KW-1185">Reference proteome</keyword>
<dbReference type="Proteomes" id="UP000008022">
    <property type="component" value="Unassembled WGS sequence"/>
</dbReference>
<dbReference type="InterPro" id="IPR042178">
    <property type="entry name" value="Serpin_sf_1"/>
</dbReference>
<dbReference type="InterPro" id="IPR023796">
    <property type="entry name" value="Serpin_dom"/>
</dbReference>
<dbReference type="PANTHER" id="PTHR11461:SF313">
    <property type="entry name" value="SERPIN-Z5-RELATED"/>
    <property type="match status" value="1"/>
</dbReference>
<evidence type="ECO:0000256" key="1">
    <source>
        <dbReference type="ARBA" id="ARBA00009500"/>
    </source>
</evidence>
<evidence type="ECO:0000313" key="5">
    <source>
        <dbReference type="Proteomes" id="UP000008022"/>
    </source>
</evidence>
<reference evidence="4" key="2">
    <citation type="submission" date="2015-06" db="UniProtKB">
        <authorList>
            <consortium name="EnsemblPlants"/>
        </authorList>
    </citation>
    <scope>IDENTIFICATION</scope>
</reference>
<evidence type="ECO:0000256" key="2">
    <source>
        <dbReference type="SAM" id="MobiDB-lite"/>
    </source>
</evidence>
<organism evidence="4 5">
    <name type="scientific">Oryza rufipogon</name>
    <name type="common">Brownbeard rice</name>
    <name type="synonym">Asian wild rice</name>
    <dbReference type="NCBI Taxonomy" id="4529"/>
    <lineage>
        <taxon>Eukaryota</taxon>
        <taxon>Viridiplantae</taxon>
        <taxon>Streptophyta</taxon>
        <taxon>Embryophyta</taxon>
        <taxon>Tracheophyta</taxon>
        <taxon>Spermatophyta</taxon>
        <taxon>Magnoliopsida</taxon>
        <taxon>Liliopsida</taxon>
        <taxon>Poales</taxon>
        <taxon>Poaceae</taxon>
        <taxon>BOP clade</taxon>
        <taxon>Oryzoideae</taxon>
        <taxon>Oryzeae</taxon>
        <taxon>Oryzinae</taxon>
        <taxon>Oryza</taxon>
    </lineage>
</organism>
<dbReference type="STRING" id="4529.A0A0E0RA47"/>
<proteinExistence type="inferred from homology"/>
<evidence type="ECO:0000259" key="3">
    <source>
        <dbReference type="Pfam" id="PF00079"/>
    </source>
</evidence>
<dbReference type="EnsemblPlants" id="ORUFI11G19190.1">
    <property type="protein sequence ID" value="ORUFI11G19190.1"/>
    <property type="gene ID" value="ORUFI11G19190"/>
</dbReference>
<accession>A0A0E0RA47</accession>
<feature type="region of interest" description="Disordered" evidence="2">
    <location>
        <begin position="62"/>
        <end position="87"/>
    </location>
</feature>
<dbReference type="InterPro" id="IPR036186">
    <property type="entry name" value="Serpin_sf"/>
</dbReference>
<dbReference type="Gene3D" id="3.30.497.10">
    <property type="entry name" value="Antithrombin, subunit I, domain 2"/>
    <property type="match status" value="1"/>
</dbReference>
<dbReference type="InterPro" id="IPR000215">
    <property type="entry name" value="Serpin_fam"/>
</dbReference>
<dbReference type="SUPFAM" id="SSF56574">
    <property type="entry name" value="Serpins"/>
    <property type="match status" value="2"/>
</dbReference>
<comment type="similarity">
    <text evidence="1">Belongs to the serpin family.</text>
</comment>
<dbReference type="OMA" id="LAWIRCG"/>
<dbReference type="eggNOG" id="KOG2392">
    <property type="taxonomic scope" value="Eukaryota"/>
</dbReference>
<reference evidence="5" key="1">
    <citation type="submission" date="2013-06" db="EMBL/GenBank/DDBJ databases">
        <authorList>
            <person name="Zhao Q."/>
        </authorList>
    </citation>
    <scope>NUCLEOTIDE SEQUENCE</scope>
    <source>
        <strain evidence="5">cv. W1943</strain>
    </source>
</reference>
<feature type="domain" description="Serpin" evidence="3">
    <location>
        <begin position="31"/>
        <end position="126"/>
    </location>
</feature>
<dbReference type="AlphaFoldDB" id="A0A0E0RA47"/>
<dbReference type="PANTHER" id="PTHR11461">
    <property type="entry name" value="SERINE PROTEASE INHIBITOR, SERPIN"/>
    <property type="match status" value="1"/>
</dbReference>
<feature type="domain" description="Serpin" evidence="3">
    <location>
        <begin position="169"/>
        <end position="198"/>
    </location>
</feature>
<dbReference type="HOGENOM" id="CLU_1368158_0_0_1"/>
<protein>
    <recommendedName>
        <fullName evidence="3">Serpin domain-containing protein</fullName>
    </recommendedName>
</protein>
<evidence type="ECO:0000313" key="4">
    <source>
        <dbReference type="EnsemblPlants" id="ORUFI11G19190.1"/>
    </source>
</evidence>
<dbReference type="Gramene" id="ORUFI11G19190.1">
    <property type="protein sequence ID" value="ORUFI11G19190.1"/>
    <property type="gene ID" value="ORUFI11G19190"/>
</dbReference>
<name>A0A0E0RA47_ORYRU</name>
<dbReference type="GO" id="GO:0005615">
    <property type="term" value="C:extracellular space"/>
    <property type="evidence" value="ECO:0007669"/>
    <property type="project" value="InterPro"/>
</dbReference>
<dbReference type="InterPro" id="IPR042185">
    <property type="entry name" value="Serpin_sf_2"/>
</dbReference>